<feature type="compositionally biased region" description="Basic and acidic residues" evidence="12">
    <location>
        <begin position="191"/>
        <end position="207"/>
    </location>
</feature>
<keyword evidence="8 11" id="KW-0498">Mitosis</keyword>
<dbReference type="Proteomes" id="UP001605036">
    <property type="component" value="Unassembled WGS sequence"/>
</dbReference>
<comment type="subcellular location">
    <subcellularLocation>
        <location evidence="1">Chromosome</location>
    </subcellularLocation>
    <subcellularLocation>
        <location evidence="2">Cytoplasm</location>
    </subcellularLocation>
</comment>
<evidence type="ECO:0000313" key="13">
    <source>
        <dbReference type="EMBL" id="KAL2652760.1"/>
    </source>
</evidence>
<feature type="region of interest" description="Disordered" evidence="12">
    <location>
        <begin position="28"/>
        <end position="65"/>
    </location>
</feature>
<dbReference type="PIRSF" id="PIRSF017126">
    <property type="entry name" value="Condensin_H"/>
    <property type="match status" value="1"/>
</dbReference>
<keyword evidence="9 11" id="KW-0226">DNA condensation</keyword>
<name>A0ABD1ZPA8_9MARC</name>
<sequence length="724" mass="79484">MGDDGFSPAQVRIGEINMAEVNRTPVNEKTPNRAFSSTPSKAKTPLRPLRLSPCPQLLSPNNDEEERARVRAARANAQRRPLVLEIDVAAGGTPNSTPETDNILSHDALKNLLQNCLKLSAANKINQGNTWDLKLIDHLSDLVKDDSDDEGQTNFQKASCTLETGVKIYSYRVDSVHSEAYKLMGGLSRNASEDTGKEARSTAHNEQENEFQPESILKATGPKKSTGTTLESSLEALNVKKLDVAFTVDPLFHQTSAQFDEGGARGLLLNNLSVYRGCEIVFDSHEVPEKIMKAQIAASADRTATIDLSPLRESLEQMIAVLETETEITPSLNEILKLIDDPLRAAAEADRSGGQRSNGATEDTFAFSGEFDGPYDGGAPVDDPGEVYDHIDDSLEEPSLNGGFGSFSPQTEGWDNGDNGVDSEDRENELSNDGEIDGGGGDTWIQDPLGWLMVGDGLLGKSNDWAGPGHWKYAKPKCNVQPDPTEGDKKPKSKRKKKEPFVIDFENLPEIDRSSMLAPVKHTRMPQTSASAASILLPEDYYSETSSLLKFFLRPSVVCGRGKKARLGKANHVQEDTETFFSEARWDDDGDDDTGGWGNWEASGDPDSFDLVAQPRKVQKISVNYVKHPKQVDVRVLKQVLWKQLQEVTAKQEDEADEEIQEGGLSFHNILKHIPEDCLAAAPEDISIHLCFICLLHLANEQNLLLQSCPSMDDLRIFNVNGDG</sequence>
<evidence type="ECO:0000256" key="11">
    <source>
        <dbReference type="PIRNR" id="PIRNR017126"/>
    </source>
</evidence>
<accession>A0ABD1ZPA8</accession>
<protein>
    <recommendedName>
        <fullName evidence="4 11">Condensin complex subunit 2</fullName>
    </recommendedName>
</protein>
<dbReference type="Pfam" id="PF05786">
    <property type="entry name" value="Cnd2"/>
    <property type="match status" value="2"/>
</dbReference>
<dbReference type="GO" id="GO:0030261">
    <property type="term" value="P:chromosome condensation"/>
    <property type="evidence" value="ECO:0007669"/>
    <property type="project" value="UniProtKB-KW"/>
</dbReference>
<reference evidence="13 14" key="1">
    <citation type="submission" date="2024-09" db="EMBL/GenBank/DDBJ databases">
        <title>Chromosome-scale assembly of Riccia fluitans.</title>
        <authorList>
            <person name="Paukszto L."/>
            <person name="Sawicki J."/>
            <person name="Karawczyk K."/>
            <person name="Piernik-Szablinska J."/>
            <person name="Szczecinska M."/>
            <person name="Mazdziarz M."/>
        </authorList>
    </citation>
    <scope>NUCLEOTIDE SEQUENCE [LARGE SCALE GENOMIC DNA]</scope>
    <source>
        <strain evidence="13">Rf_01</strain>
        <tissue evidence="13">Aerial parts of the thallus</tissue>
    </source>
</reference>
<dbReference type="InterPro" id="IPR022816">
    <property type="entry name" value="Condensin_barren_su2"/>
</dbReference>
<evidence type="ECO:0000256" key="9">
    <source>
        <dbReference type="ARBA" id="ARBA00023067"/>
    </source>
</evidence>
<dbReference type="PANTHER" id="PTHR13108">
    <property type="entry name" value="CONDENSIN COMPLEX SUBUNIT 2"/>
    <property type="match status" value="1"/>
</dbReference>
<evidence type="ECO:0000256" key="3">
    <source>
        <dbReference type="ARBA" id="ARBA00009471"/>
    </source>
</evidence>
<comment type="function">
    <text evidence="11">Regulatory subunit of the condensin complex, a complex required for conversion of interphase chromatin into mitotic-like condense chromosomes.</text>
</comment>
<keyword evidence="6" id="KW-0963">Cytoplasm</keyword>
<evidence type="ECO:0000256" key="6">
    <source>
        <dbReference type="ARBA" id="ARBA00022490"/>
    </source>
</evidence>
<evidence type="ECO:0000256" key="5">
    <source>
        <dbReference type="ARBA" id="ARBA00022454"/>
    </source>
</evidence>
<gene>
    <name evidence="13" type="ORF">R1flu_020888</name>
</gene>
<dbReference type="EMBL" id="JBHFFA010000001">
    <property type="protein sequence ID" value="KAL2652760.1"/>
    <property type="molecule type" value="Genomic_DNA"/>
</dbReference>
<evidence type="ECO:0000256" key="7">
    <source>
        <dbReference type="ARBA" id="ARBA00022618"/>
    </source>
</evidence>
<evidence type="ECO:0000256" key="1">
    <source>
        <dbReference type="ARBA" id="ARBA00004286"/>
    </source>
</evidence>
<proteinExistence type="inferred from homology"/>
<keyword evidence="5" id="KW-0158">Chromosome</keyword>
<evidence type="ECO:0000256" key="10">
    <source>
        <dbReference type="ARBA" id="ARBA00023306"/>
    </source>
</evidence>
<feature type="compositionally biased region" description="Acidic residues" evidence="12">
    <location>
        <begin position="421"/>
        <end position="436"/>
    </location>
</feature>
<evidence type="ECO:0000256" key="4">
    <source>
        <dbReference type="ARBA" id="ARBA00016065"/>
    </source>
</evidence>
<dbReference type="GO" id="GO:0005694">
    <property type="term" value="C:chromosome"/>
    <property type="evidence" value="ECO:0007669"/>
    <property type="project" value="UniProtKB-SubCell"/>
</dbReference>
<feature type="region of interest" description="Disordered" evidence="12">
    <location>
        <begin position="189"/>
        <end position="229"/>
    </location>
</feature>
<dbReference type="GO" id="GO:0051301">
    <property type="term" value="P:cell division"/>
    <property type="evidence" value="ECO:0007669"/>
    <property type="project" value="UniProtKB-KW"/>
</dbReference>
<feature type="region of interest" description="Disordered" evidence="12">
    <location>
        <begin position="347"/>
        <end position="443"/>
    </location>
</feature>
<comment type="caution">
    <text evidence="13">The sequence shown here is derived from an EMBL/GenBank/DDBJ whole genome shotgun (WGS) entry which is preliminary data.</text>
</comment>
<keyword evidence="10 11" id="KW-0131">Cell cycle</keyword>
<dbReference type="AlphaFoldDB" id="A0ABD1ZPA8"/>
<feature type="compositionally biased region" description="Polar residues" evidence="12">
    <location>
        <begin position="28"/>
        <end position="41"/>
    </location>
</feature>
<dbReference type="PANTHER" id="PTHR13108:SF9">
    <property type="entry name" value="CONDENSIN COMPLEX SUBUNIT 2"/>
    <property type="match status" value="1"/>
</dbReference>
<evidence type="ECO:0000313" key="14">
    <source>
        <dbReference type="Proteomes" id="UP001605036"/>
    </source>
</evidence>
<organism evidence="13 14">
    <name type="scientific">Riccia fluitans</name>
    <dbReference type="NCBI Taxonomy" id="41844"/>
    <lineage>
        <taxon>Eukaryota</taxon>
        <taxon>Viridiplantae</taxon>
        <taxon>Streptophyta</taxon>
        <taxon>Embryophyta</taxon>
        <taxon>Marchantiophyta</taxon>
        <taxon>Marchantiopsida</taxon>
        <taxon>Marchantiidae</taxon>
        <taxon>Marchantiales</taxon>
        <taxon>Ricciaceae</taxon>
        <taxon>Riccia</taxon>
    </lineage>
</organism>
<evidence type="ECO:0000256" key="8">
    <source>
        <dbReference type="ARBA" id="ARBA00022776"/>
    </source>
</evidence>
<comment type="similarity">
    <text evidence="3 11">Belongs to the CND2 (condensin subunit 2) family.</text>
</comment>
<dbReference type="GO" id="GO:0005737">
    <property type="term" value="C:cytoplasm"/>
    <property type="evidence" value="ECO:0007669"/>
    <property type="project" value="UniProtKB-SubCell"/>
</dbReference>
<keyword evidence="14" id="KW-1185">Reference proteome</keyword>
<evidence type="ECO:0000256" key="12">
    <source>
        <dbReference type="SAM" id="MobiDB-lite"/>
    </source>
</evidence>
<evidence type="ECO:0000256" key="2">
    <source>
        <dbReference type="ARBA" id="ARBA00004496"/>
    </source>
</evidence>
<feature type="region of interest" description="Disordered" evidence="12">
    <location>
        <begin position="473"/>
        <end position="498"/>
    </location>
</feature>
<keyword evidence="7 11" id="KW-0132">Cell division</keyword>